<keyword evidence="2" id="KW-1185">Reference proteome</keyword>
<dbReference type="EMBL" id="JWZX01000739">
    <property type="protein sequence ID" value="KOO35822.1"/>
    <property type="molecule type" value="Genomic_DNA"/>
</dbReference>
<accession>A0A0M0KB39</accession>
<proteinExistence type="predicted"/>
<name>A0A0M0KB39_9EUKA</name>
<sequence length="99" mass="10725">MSDPTGVVDLHVKSAAVTEAGSSDEYMPYDWNKVKLKCKVTLSRPLDPNFSVSLVQDVDSHLERFPETAQVQITVQLLKPTVERATAEGGHGLSSSGPE</sequence>
<comment type="caution">
    <text evidence="1">The sequence shown here is derived from an EMBL/GenBank/DDBJ whole genome shotgun (WGS) entry which is preliminary data.</text>
</comment>
<evidence type="ECO:0000313" key="1">
    <source>
        <dbReference type="EMBL" id="KOO35822.1"/>
    </source>
</evidence>
<gene>
    <name evidence="1" type="ORF">Ctob_015415</name>
</gene>
<evidence type="ECO:0000313" key="2">
    <source>
        <dbReference type="Proteomes" id="UP000037460"/>
    </source>
</evidence>
<protein>
    <submittedName>
        <fullName evidence="1">Uncharacterized protein</fullName>
    </submittedName>
</protein>
<dbReference type="Proteomes" id="UP000037460">
    <property type="component" value="Unassembled WGS sequence"/>
</dbReference>
<organism evidence="1 2">
    <name type="scientific">Chrysochromulina tobinii</name>
    <dbReference type="NCBI Taxonomy" id="1460289"/>
    <lineage>
        <taxon>Eukaryota</taxon>
        <taxon>Haptista</taxon>
        <taxon>Haptophyta</taxon>
        <taxon>Prymnesiophyceae</taxon>
        <taxon>Prymnesiales</taxon>
        <taxon>Chrysochromulinaceae</taxon>
        <taxon>Chrysochromulina</taxon>
    </lineage>
</organism>
<reference evidence="2" key="1">
    <citation type="journal article" date="2015" name="PLoS Genet.">
        <title>Genome Sequence and Transcriptome Analyses of Chrysochromulina tobin: Metabolic Tools for Enhanced Algal Fitness in the Prominent Order Prymnesiales (Haptophyceae).</title>
        <authorList>
            <person name="Hovde B.T."/>
            <person name="Deodato C.R."/>
            <person name="Hunsperger H.M."/>
            <person name="Ryken S.A."/>
            <person name="Yost W."/>
            <person name="Jha R.K."/>
            <person name="Patterson J."/>
            <person name="Monnat R.J. Jr."/>
            <person name="Barlow S.B."/>
            <person name="Starkenburg S.R."/>
            <person name="Cattolico R.A."/>
        </authorList>
    </citation>
    <scope>NUCLEOTIDE SEQUENCE</scope>
    <source>
        <strain evidence="2">CCMP291</strain>
    </source>
</reference>
<dbReference type="AlphaFoldDB" id="A0A0M0KB39"/>